<evidence type="ECO:0000313" key="2">
    <source>
        <dbReference type="Proteomes" id="UP001597511"/>
    </source>
</evidence>
<dbReference type="EMBL" id="JBHUOZ010000001">
    <property type="protein sequence ID" value="MFD2918843.1"/>
    <property type="molecule type" value="Genomic_DNA"/>
</dbReference>
<keyword evidence="2" id="KW-1185">Reference proteome</keyword>
<dbReference type="InterPro" id="IPR036514">
    <property type="entry name" value="SGNH_hydro_sf"/>
</dbReference>
<accession>A0ABW6A3J8</accession>
<evidence type="ECO:0008006" key="3">
    <source>
        <dbReference type="Google" id="ProtNLM"/>
    </source>
</evidence>
<reference evidence="2" key="1">
    <citation type="journal article" date="2019" name="Int. J. Syst. Evol. Microbiol.">
        <title>The Global Catalogue of Microorganisms (GCM) 10K type strain sequencing project: providing services to taxonomists for standard genome sequencing and annotation.</title>
        <authorList>
            <consortium name="The Broad Institute Genomics Platform"/>
            <consortium name="The Broad Institute Genome Sequencing Center for Infectious Disease"/>
            <person name="Wu L."/>
            <person name="Ma J."/>
        </authorList>
    </citation>
    <scope>NUCLEOTIDE SEQUENCE [LARGE SCALE GENOMIC DNA]</scope>
    <source>
        <strain evidence="2">KCTC 23299</strain>
    </source>
</reference>
<dbReference type="Gene3D" id="3.40.50.1110">
    <property type="entry name" value="SGNH hydrolase"/>
    <property type="match status" value="1"/>
</dbReference>
<sequence>MNSTKRVFLFVVVSTLLLLLLSLADIFLSWSFTPLQRINLVADVFPRTDNHNPADSSEAIVLDTSSTHAQKFATNFDLYTEPGTITNFNADTNAVSMIQLVKQLHQLKQQKKGKIRIAYFGDSMIESDLLTQTLRKLLQQYFGGQGVGYIPISTQTYKLRQTVVHDIGGSWKVTNMKNATDKKYMYLSGYTFTTANGWIQVTDKTITDSTVATEKILLCGYAPKPVTISVNGKPFVVQANNLFNRIVLATDNSNKLTVNITDASLPVYGIAFEPTEGVVVDNFSFRGTSGELLKPLDSTFLTTIAQQNPYNIMVFQYGVNVMFRPNDTKFNWYKSIFEPVVKKFTNCFPSTGIIISSTADRAFRYADGYKTAVGIDSLIKLQAAIAFETGNMFYNLYATMGGKQTIVKWADAKPPLANKDYVHPNHAGAAILGEYFYNAVRKEYDKYEQSLH</sequence>
<dbReference type="SUPFAM" id="SSF52266">
    <property type="entry name" value="SGNH hydrolase"/>
    <property type="match status" value="1"/>
</dbReference>
<protein>
    <recommendedName>
        <fullName evidence="3">Lysophospholipase L1</fullName>
    </recommendedName>
</protein>
<dbReference type="RefSeq" id="WP_386095425.1">
    <property type="nucleotide sequence ID" value="NZ_JBHUOZ010000001.1"/>
</dbReference>
<evidence type="ECO:0000313" key="1">
    <source>
        <dbReference type="EMBL" id="MFD2918843.1"/>
    </source>
</evidence>
<organism evidence="1 2">
    <name type="scientific">Terrimonas rubra</name>
    <dbReference type="NCBI Taxonomy" id="1035890"/>
    <lineage>
        <taxon>Bacteria</taxon>
        <taxon>Pseudomonadati</taxon>
        <taxon>Bacteroidota</taxon>
        <taxon>Chitinophagia</taxon>
        <taxon>Chitinophagales</taxon>
        <taxon>Chitinophagaceae</taxon>
        <taxon>Terrimonas</taxon>
    </lineage>
</organism>
<proteinExistence type="predicted"/>
<dbReference type="Gene3D" id="2.60.120.1360">
    <property type="match status" value="1"/>
</dbReference>
<name>A0ABW6A3J8_9BACT</name>
<dbReference type="Proteomes" id="UP001597511">
    <property type="component" value="Unassembled WGS sequence"/>
</dbReference>
<comment type="caution">
    <text evidence="1">The sequence shown here is derived from an EMBL/GenBank/DDBJ whole genome shotgun (WGS) entry which is preliminary data.</text>
</comment>
<gene>
    <name evidence="1" type="ORF">ACFS6H_03910</name>
</gene>